<evidence type="ECO:0000313" key="3">
    <source>
        <dbReference type="Proteomes" id="UP000327143"/>
    </source>
</evidence>
<dbReference type="RefSeq" id="WP_016824119.1">
    <property type="nucleotide sequence ID" value="NZ_CP023700.1"/>
</dbReference>
<keyword evidence="3" id="KW-1185">Reference proteome</keyword>
<keyword evidence="1" id="KW-0812">Transmembrane</keyword>
<name>A0ABX6AMP8_STRVD</name>
<keyword evidence="1" id="KW-1133">Transmembrane helix</keyword>
<organism evidence="2 3">
    <name type="scientific">Streptomyces viridosporus T7A</name>
    <dbReference type="NCBI Taxonomy" id="665577"/>
    <lineage>
        <taxon>Bacteria</taxon>
        <taxon>Bacillati</taxon>
        <taxon>Actinomycetota</taxon>
        <taxon>Actinomycetes</taxon>
        <taxon>Kitasatosporales</taxon>
        <taxon>Streptomycetaceae</taxon>
        <taxon>Streptomyces</taxon>
    </lineage>
</organism>
<feature type="transmembrane region" description="Helical" evidence="1">
    <location>
        <begin position="43"/>
        <end position="61"/>
    </location>
</feature>
<evidence type="ECO:0000313" key="2">
    <source>
        <dbReference type="EMBL" id="QEU88389.1"/>
    </source>
</evidence>
<dbReference type="EMBL" id="CP023700">
    <property type="protein sequence ID" value="QEU88389.1"/>
    <property type="molecule type" value="Genomic_DNA"/>
</dbReference>
<evidence type="ECO:0008006" key="4">
    <source>
        <dbReference type="Google" id="ProtNLM"/>
    </source>
</evidence>
<keyword evidence="1" id="KW-0472">Membrane</keyword>
<gene>
    <name evidence="2" type="ORF">CP969_29610</name>
</gene>
<proteinExistence type="predicted"/>
<sequence length="102" mass="10707">MSTFFLAVGLVMALVLGVAGSVALVAGRIVLPWFRDSVSRPGLWGAGALLLAGGLAATRAMPFGGNMPLILVGLSLMTASQFIEEPRRARTGRTRGPRTVRK</sequence>
<reference evidence="2 3" key="1">
    <citation type="submission" date="2017-09" db="EMBL/GenBank/DDBJ databases">
        <authorList>
            <person name="Lee N."/>
            <person name="Cho B.-K."/>
        </authorList>
    </citation>
    <scope>NUCLEOTIDE SEQUENCE [LARGE SCALE GENOMIC DNA]</scope>
    <source>
        <strain evidence="2 3">ATCC 39115</strain>
    </source>
</reference>
<feature type="transmembrane region" description="Helical" evidence="1">
    <location>
        <begin position="67"/>
        <end position="83"/>
    </location>
</feature>
<dbReference type="Proteomes" id="UP000327143">
    <property type="component" value="Chromosome"/>
</dbReference>
<protein>
    <recommendedName>
        <fullName evidence="4">Integral membrane protein</fullName>
    </recommendedName>
</protein>
<feature type="transmembrane region" description="Helical" evidence="1">
    <location>
        <begin position="6"/>
        <end position="31"/>
    </location>
</feature>
<evidence type="ECO:0000256" key="1">
    <source>
        <dbReference type="SAM" id="Phobius"/>
    </source>
</evidence>
<accession>A0ABX6AMP8</accession>